<name>A0A8E0VNR8_9TREM</name>
<dbReference type="EMBL" id="LUCM01003292">
    <property type="protein sequence ID" value="KAA0196013.1"/>
    <property type="molecule type" value="Genomic_DNA"/>
</dbReference>
<proteinExistence type="predicted"/>
<protein>
    <submittedName>
        <fullName evidence="3">Uncharacterized protein</fullName>
    </submittedName>
</protein>
<keyword evidence="4" id="KW-1185">Reference proteome</keyword>
<feature type="transmembrane region" description="Helical" evidence="2">
    <location>
        <begin position="114"/>
        <end position="132"/>
    </location>
</feature>
<sequence>MFAFTFEILLFALLIKRVVWHVKQTTYGIATILCNLLFVIGIGIIYLAVCRGLPWHGVRGKCWQTKSDLSCQFTRFLNTLTIGFMANILCMQTLNQALYLKFSGQIPPTTSRGLIIASVILAVAFALPDLYLSDLFLVAGNLHCGTTTKYPKLVIAVAEIHRTLFGHGNREDKLPIAFRRMLLTLIDFRDLISYLIVLLIGFHFWIYYYYLPSVRISLSIHRNVKSTASKHRSIINVDPDPFALENRLVQLLQFIKTVDQNTYRNVASLRPAIAQLAKFRDELTKTRNHVKPGVKTQKTRSKSSDANLKKRRIKLSRSTSKVAK</sequence>
<comment type="caution">
    <text evidence="3">The sequence shown here is derived from an EMBL/GenBank/DDBJ whole genome shotgun (WGS) entry which is preliminary data.</text>
</comment>
<dbReference type="OrthoDB" id="6246981at2759"/>
<feature type="compositionally biased region" description="Basic residues" evidence="1">
    <location>
        <begin position="288"/>
        <end position="301"/>
    </location>
</feature>
<dbReference type="Proteomes" id="UP000728185">
    <property type="component" value="Unassembled WGS sequence"/>
</dbReference>
<accession>A0A8E0VNR8</accession>
<dbReference type="AlphaFoldDB" id="A0A8E0VNR8"/>
<feature type="transmembrane region" description="Helical" evidence="2">
    <location>
        <begin position="27"/>
        <end position="49"/>
    </location>
</feature>
<evidence type="ECO:0000256" key="1">
    <source>
        <dbReference type="SAM" id="MobiDB-lite"/>
    </source>
</evidence>
<evidence type="ECO:0000313" key="4">
    <source>
        <dbReference type="Proteomes" id="UP000728185"/>
    </source>
</evidence>
<keyword evidence="2" id="KW-0472">Membrane</keyword>
<reference evidence="3" key="1">
    <citation type="submission" date="2019-05" db="EMBL/GenBank/DDBJ databases">
        <title>Annotation for the trematode Fasciolopsis buski.</title>
        <authorList>
            <person name="Choi Y.-J."/>
        </authorList>
    </citation>
    <scope>NUCLEOTIDE SEQUENCE</scope>
    <source>
        <strain evidence="3">HT</strain>
        <tissue evidence="3">Whole worm</tissue>
    </source>
</reference>
<gene>
    <name evidence="3" type="ORF">FBUS_03306</name>
</gene>
<organism evidence="3 4">
    <name type="scientific">Fasciolopsis buskii</name>
    <dbReference type="NCBI Taxonomy" id="27845"/>
    <lineage>
        <taxon>Eukaryota</taxon>
        <taxon>Metazoa</taxon>
        <taxon>Spiralia</taxon>
        <taxon>Lophotrochozoa</taxon>
        <taxon>Platyhelminthes</taxon>
        <taxon>Trematoda</taxon>
        <taxon>Digenea</taxon>
        <taxon>Plagiorchiida</taxon>
        <taxon>Echinostomata</taxon>
        <taxon>Echinostomatoidea</taxon>
        <taxon>Fasciolidae</taxon>
        <taxon>Fasciolopsis</taxon>
    </lineage>
</organism>
<feature type="transmembrane region" description="Helical" evidence="2">
    <location>
        <begin position="76"/>
        <end position="94"/>
    </location>
</feature>
<evidence type="ECO:0000256" key="2">
    <source>
        <dbReference type="SAM" id="Phobius"/>
    </source>
</evidence>
<feature type="region of interest" description="Disordered" evidence="1">
    <location>
        <begin position="288"/>
        <end position="324"/>
    </location>
</feature>
<keyword evidence="2" id="KW-1133">Transmembrane helix</keyword>
<evidence type="ECO:0000313" key="3">
    <source>
        <dbReference type="EMBL" id="KAA0196013.1"/>
    </source>
</evidence>
<feature type="transmembrane region" description="Helical" evidence="2">
    <location>
        <begin position="191"/>
        <end position="210"/>
    </location>
</feature>
<keyword evidence="2" id="KW-0812">Transmembrane</keyword>